<dbReference type="Gene3D" id="2.40.10.500">
    <property type="match status" value="1"/>
</dbReference>
<dbReference type="Proteomes" id="UP000663860">
    <property type="component" value="Unassembled WGS sequence"/>
</dbReference>
<dbReference type="Gene3D" id="2.120.10.30">
    <property type="entry name" value="TolB, C-terminal domain"/>
    <property type="match status" value="2"/>
</dbReference>
<dbReference type="Pfam" id="PF00643">
    <property type="entry name" value="zf-B_box"/>
    <property type="match status" value="2"/>
</dbReference>
<dbReference type="Pfam" id="PF01436">
    <property type="entry name" value="NHL"/>
    <property type="match status" value="2"/>
</dbReference>
<feature type="domain" description="B box-type" evidence="4">
    <location>
        <begin position="56"/>
        <end position="97"/>
    </location>
</feature>
<gene>
    <name evidence="5" type="ORF">IZO911_LOCUS28198</name>
    <name evidence="6" type="ORF">KXQ929_LOCUS6095</name>
</gene>
<dbReference type="GO" id="GO:0008270">
    <property type="term" value="F:zinc ion binding"/>
    <property type="evidence" value="ECO:0007669"/>
    <property type="project" value="UniProtKB-KW"/>
</dbReference>
<dbReference type="EMBL" id="CAJOBB010000231">
    <property type="protein sequence ID" value="CAF3619901.1"/>
    <property type="molecule type" value="Genomic_DNA"/>
</dbReference>
<dbReference type="SMART" id="SM00336">
    <property type="entry name" value="BBOX"/>
    <property type="match status" value="2"/>
</dbReference>
<protein>
    <recommendedName>
        <fullName evidence="4">B box-type domain-containing protein</fullName>
    </recommendedName>
</protein>
<proteinExistence type="predicted"/>
<evidence type="ECO:0000256" key="2">
    <source>
        <dbReference type="PROSITE-ProRule" id="PRU00024"/>
    </source>
</evidence>
<evidence type="ECO:0000313" key="5">
    <source>
        <dbReference type="EMBL" id="CAF1193806.1"/>
    </source>
</evidence>
<comment type="caution">
    <text evidence="6">The sequence shown here is derived from an EMBL/GenBank/DDBJ whole genome shotgun (WGS) entry which is preliminary data.</text>
</comment>
<keyword evidence="2" id="KW-0863">Zinc-finger</keyword>
<dbReference type="Gene3D" id="3.30.160.60">
    <property type="entry name" value="Classic Zinc Finger"/>
    <property type="match status" value="1"/>
</dbReference>
<dbReference type="SUPFAM" id="SSF101898">
    <property type="entry name" value="NHL repeat"/>
    <property type="match status" value="1"/>
</dbReference>
<dbReference type="InterPro" id="IPR013087">
    <property type="entry name" value="Znf_C2H2_type"/>
</dbReference>
<dbReference type="InterPro" id="IPR000315">
    <property type="entry name" value="Znf_B-box"/>
</dbReference>
<dbReference type="CDD" id="cd19757">
    <property type="entry name" value="Bbox1"/>
    <property type="match status" value="1"/>
</dbReference>
<evidence type="ECO:0000313" key="7">
    <source>
        <dbReference type="Proteomes" id="UP000663868"/>
    </source>
</evidence>
<accession>A0A818PFC8</accession>
<dbReference type="PROSITE" id="PS50119">
    <property type="entry name" value="ZF_BBOX"/>
    <property type="match status" value="2"/>
</dbReference>
<dbReference type="GO" id="GO:0061630">
    <property type="term" value="F:ubiquitin protein ligase activity"/>
    <property type="evidence" value="ECO:0007669"/>
    <property type="project" value="TreeGrafter"/>
</dbReference>
<dbReference type="PANTHER" id="PTHR24104">
    <property type="entry name" value="E3 UBIQUITIN-PROTEIN LIGASE NHLRC1-RELATED"/>
    <property type="match status" value="1"/>
</dbReference>
<dbReference type="Proteomes" id="UP000663868">
    <property type="component" value="Unassembled WGS sequence"/>
</dbReference>
<feature type="domain" description="B box-type" evidence="4">
    <location>
        <begin position="11"/>
        <end position="51"/>
    </location>
</feature>
<keyword evidence="2" id="KW-0479">Metal-binding</keyword>
<sequence>MPPKSAALPQCDDCQSTEANYWCIECEISYCTTCSIAIHTRARAHHRRVPIYEKPIESKRCEQHRNEKLKYWCDCEKLICMDCHLSEQHKNHRTVPMSKGIFDITEKLKTEFKEAQTSLSQAITKDMLLTDINDNKNIQSITKTFDDLQQLMKELKELKSPIKTEYRIEGVDQLQTNIDNILKQARIVELIPGNCFDCRELIDRINSNKKNKFQQVAITVAGGNGQGDKLNQLYNSQGIFIDNDKSIYIADSLNHRIVKWTMNSKTGQIVGGGNGKGNKNNQLYNPTNIIFDKKNNSLIISDGGNNRVIQYSDKNQTNQQILISTIFCLGLTIDKNGCIYASDYENHEVRRYKQGDKKGELVAGGNGKGKNVNQLNCPYYIFIDEYFSLYISDHDNNRVMKWKKDAKEGIIVAGGNGEGNSLKQLSYPYGVIVDHLGQIYVADAGNHRVIRWREGEKEGEIVVGGNGLGNKSNQLNFPTGLSFDNDENLYVVDNQNHRIQKYEKMLS</sequence>
<dbReference type="EMBL" id="CAJNOE010000397">
    <property type="protein sequence ID" value="CAF1193806.1"/>
    <property type="molecule type" value="Genomic_DNA"/>
</dbReference>
<evidence type="ECO:0000313" key="6">
    <source>
        <dbReference type="EMBL" id="CAF3619901.1"/>
    </source>
</evidence>
<evidence type="ECO:0000256" key="3">
    <source>
        <dbReference type="PROSITE-ProRule" id="PRU00504"/>
    </source>
</evidence>
<dbReference type="PROSITE" id="PS00028">
    <property type="entry name" value="ZINC_FINGER_C2H2_1"/>
    <property type="match status" value="1"/>
</dbReference>
<name>A0A818PFC8_9BILA</name>
<dbReference type="InterPro" id="IPR001258">
    <property type="entry name" value="NHL_repeat"/>
</dbReference>
<dbReference type="InterPro" id="IPR050952">
    <property type="entry name" value="TRIM-NHL_E3_ligases"/>
</dbReference>
<dbReference type="GO" id="GO:0043161">
    <property type="term" value="P:proteasome-mediated ubiquitin-dependent protein catabolic process"/>
    <property type="evidence" value="ECO:0007669"/>
    <property type="project" value="TreeGrafter"/>
</dbReference>
<dbReference type="CDD" id="cd05819">
    <property type="entry name" value="NHL"/>
    <property type="match status" value="1"/>
</dbReference>
<dbReference type="InterPro" id="IPR011042">
    <property type="entry name" value="6-blade_b-propeller_TolB-like"/>
</dbReference>
<reference evidence="6" key="1">
    <citation type="submission" date="2021-02" db="EMBL/GenBank/DDBJ databases">
        <authorList>
            <person name="Nowell W R."/>
        </authorList>
    </citation>
    <scope>NUCLEOTIDE SEQUENCE</scope>
</reference>
<keyword evidence="1" id="KW-0677">Repeat</keyword>
<dbReference type="AlphaFoldDB" id="A0A818PFC8"/>
<dbReference type="PANTHER" id="PTHR24104:SF25">
    <property type="entry name" value="PROTEIN LIN-41"/>
    <property type="match status" value="1"/>
</dbReference>
<dbReference type="PROSITE" id="PS51125">
    <property type="entry name" value="NHL"/>
    <property type="match status" value="1"/>
</dbReference>
<dbReference type="GO" id="GO:0000209">
    <property type="term" value="P:protein polyubiquitination"/>
    <property type="evidence" value="ECO:0007669"/>
    <property type="project" value="TreeGrafter"/>
</dbReference>
<evidence type="ECO:0000256" key="1">
    <source>
        <dbReference type="ARBA" id="ARBA00022737"/>
    </source>
</evidence>
<feature type="repeat" description="NHL" evidence="3">
    <location>
        <begin position="474"/>
        <end position="505"/>
    </location>
</feature>
<evidence type="ECO:0000259" key="4">
    <source>
        <dbReference type="PROSITE" id="PS50119"/>
    </source>
</evidence>
<organism evidence="6 7">
    <name type="scientific">Adineta steineri</name>
    <dbReference type="NCBI Taxonomy" id="433720"/>
    <lineage>
        <taxon>Eukaryota</taxon>
        <taxon>Metazoa</taxon>
        <taxon>Spiralia</taxon>
        <taxon>Gnathifera</taxon>
        <taxon>Rotifera</taxon>
        <taxon>Eurotatoria</taxon>
        <taxon>Bdelloidea</taxon>
        <taxon>Adinetida</taxon>
        <taxon>Adinetidae</taxon>
        <taxon>Adineta</taxon>
    </lineage>
</organism>
<dbReference type="CDD" id="cd19756">
    <property type="entry name" value="Bbox2"/>
    <property type="match status" value="1"/>
</dbReference>
<keyword evidence="2" id="KW-0862">Zinc</keyword>
<dbReference type="SUPFAM" id="SSF57845">
    <property type="entry name" value="B-box zinc-binding domain"/>
    <property type="match status" value="1"/>
</dbReference>